<gene>
    <name evidence="1" type="ORF">MRB53_009448</name>
</gene>
<sequence length="505" mass="54252">MSEARDPAIKLFGRTIPLAESRPPGEGGGKSDPVIVVETDDEKDACCETTHEDVEDSMPGPSEEPAKPDCSSAMKDDKEVETPEKNKAVTDPKTEEEEAETDDGGGQEKVLKKPTKVLPCPRCNSLDTKFCYYNNYNVNQPRHFCKNCQRYWTAGGTMRNVPVGAGRRKNKHSASHYRHIMMSSDGMPASRIENADSAHHQVLSCGIPAATHPLKGNGTVLKFGPDAPLCESMANVLNLGDQKRNVEISETVEEPSCGSSLTASTTIENELPESAAHLEQGGVPASCCNGLPSAHHMPCYPGPPWAYPWNPAWNNIAAMAAGRCSSELSHGPENGNSNHPVQWNSPPMVAAPAFCTPSIPFPFVPASYWGCMPGWAPGAWNVPWLTSNGVPSPTSSTSNSGCSGNGSPTLGKHSRDASSQAEEKTEKSLWIPKTLRIDDPDEAAKSSIWATLGIKPDENEPITKGGIFKAFQPKTEDKSQSSDAEQVLLANPAALSRSQTFQEST</sequence>
<dbReference type="EMBL" id="CM056811">
    <property type="protein sequence ID" value="KAJ8635181.1"/>
    <property type="molecule type" value="Genomic_DNA"/>
</dbReference>
<evidence type="ECO:0000313" key="1">
    <source>
        <dbReference type="EMBL" id="KAJ8635181.1"/>
    </source>
</evidence>
<comment type="caution">
    <text evidence="1">The sequence shown here is derived from an EMBL/GenBank/DDBJ whole genome shotgun (WGS) entry which is preliminary data.</text>
</comment>
<name>A0ACC2LQ73_PERAE</name>
<dbReference type="Proteomes" id="UP001234297">
    <property type="component" value="Chromosome 3"/>
</dbReference>
<organism evidence="1 2">
    <name type="scientific">Persea americana</name>
    <name type="common">Avocado</name>
    <dbReference type="NCBI Taxonomy" id="3435"/>
    <lineage>
        <taxon>Eukaryota</taxon>
        <taxon>Viridiplantae</taxon>
        <taxon>Streptophyta</taxon>
        <taxon>Embryophyta</taxon>
        <taxon>Tracheophyta</taxon>
        <taxon>Spermatophyta</taxon>
        <taxon>Magnoliopsida</taxon>
        <taxon>Magnoliidae</taxon>
        <taxon>Laurales</taxon>
        <taxon>Lauraceae</taxon>
        <taxon>Persea</taxon>
    </lineage>
</organism>
<protein>
    <submittedName>
        <fullName evidence="1">Uncharacterized protein</fullName>
    </submittedName>
</protein>
<keyword evidence="2" id="KW-1185">Reference proteome</keyword>
<evidence type="ECO:0000313" key="2">
    <source>
        <dbReference type="Proteomes" id="UP001234297"/>
    </source>
</evidence>
<reference evidence="1 2" key="1">
    <citation type="journal article" date="2022" name="Hortic Res">
        <title>A haplotype resolved chromosomal level avocado genome allows analysis of novel avocado genes.</title>
        <authorList>
            <person name="Nath O."/>
            <person name="Fletcher S.J."/>
            <person name="Hayward A."/>
            <person name="Shaw L.M."/>
            <person name="Masouleh A.K."/>
            <person name="Furtado A."/>
            <person name="Henry R.J."/>
            <person name="Mitter N."/>
        </authorList>
    </citation>
    <scope>NUCLEOTIDE SEQUENCE [LARGE SCALE GENOMIC DNA]</scope>
    <source>
        <strain evidence="2">cv. Hass</strain>
    </source>
</reference>
<proteinExistence type="predicted"/>
<accession>A0ACC2LQ73</accession>